<accession>A0A1J4V665</accession>
<dbReference type="EMBL" id="MNVM01000012">
    <property type="protein sequence ID" value="OIO29775.1"/>
    <property type="molecule type" value="Genomic_DNA"/>
</dbReference>
<dbReference type="Pfam" id="PF01916">
    <property type="entry name" value="DS"/>
    <property type="match status" value="1"/>
</dbReference>
<dbReference type="AlphaFoldDB" id="A0A1J4V665"/>
<dbReference type="InterPro" id="IPR002773">
    <property type="entry name" value="Deoxyhypusine_synthase"/>
</dbReference>
<sequence>MSQQKISSLSKELQGKIFMGERDYKPDPKTPITNWLVNTKRHCNGGKTVNAGLWLKKHTDNGGKIFLTMSGAGSSFQQGIMISELIRAGKIAAISVTGANLEESLYRLVANSHYAYIPDYVELTRQEEKELARAGLRRITDTFLPEDESVRVVLPELEKLWREAEENNKPLLWHEYFFQLFERKLITFDPTADPLDCWLYQAYLNKIPVFVPGVEDSTMGNIFTQASYDGDHPILSKYKLEKPISLEIVHHSFRYMHRLAEWYMDNTKEKGLAFLQLGGGIAADFPICVVPHIKKDFLAFETEEVQEKIVRSWAGFIEIHSSPMSFGSYSGAGFKEKITWEKFEVDAFGEQIFGDYTEHFPDIAAIILGK</sequence>
<dbReference type="PANTHER" id="PTHR11703">
    <property type="entry name" value="DEOXYHYPUSINE SYNTHASE"/>
    <property type="match status" value="1"/>
</dbReference>
<dbReference type="GO" id="GO:0005737">
    <property type="term" value="C:cytoplasm"/>
    <property type="evidence" value="ECO:0007669"/>
    <property type="project" value="TreeGrafter"/>
</dbReference>
<gene>
    <name evidence="3" type="ORF">AUJ22_00770</name>
</gene>
<dbReference type="InterPro" id="IPR029035">
    <property type="entry name" value="DHS-like_NAD/FAD-binding_dom"/>
</dbReference>
<evidence type="ECO:0000313" key="3">
    <source>
        <dbReference type="EMBL" id="OIO29775.1"/>
    </source>
</evidence>
<dbReference type="STRING" id="1805280.AUJ22_00770"/>
<proteinExistence type="inferred from homology"/>
<dbReference type="InterPro" id="IPR036982">
    <property type="entry name" value="Deoxyhypusine_synthase_sf"/>
</dbReference>
<comment type="similarity">
    <text evidence="1">Belongs to the deoxyhypusine synthase family.</text>
</comment>
<protein>
    <recommendedName>
        <fullName evidence="5">Deoxyhypusine synthase</fullName>
    </recommendedName>
</protein>
<organism evidence="3 4">
    <name type="scientific">Candidatus Nomurabacteria bacterium CG1_02_31_12</name>
    <dbReference type="NCBI Taxonomy" id="1805280"/>
    <lineage>
        <taxon>Bacteria</taxon>
        <taxon>Candidatus Nomuraibacteriota</taxon>
    </lineage>
</organism>
<evidence type="ECO:0000313" key="4">
    <source>
        <dbReference type="Proteomes" id="UP000185769"/>
    </source>
</evidence>
<evidence type="ECO:0008006" key="5">
    <source>
        <dbReference type="Google" id="ProtNLM"/>
    </source>
</evidence>
<dbReference type="Proteomes" id="UP000185769">
    <property type="component" value="Unassembled WGS sequence"/>
</dbReference>
<dbReference type="PANTHER" id="PTHR11703:SF0">
    <property type="entry name" value="DEOXYHYPUSINE SYNTHASE"/>
    <property type="match status" value="1"/>
</dbReference>
<evidence type="ECO:0000256" key="2">
    <source>
        <dbReference type="ARBA" id="ARBA00023027"/>
    </source>
</evidence>
<dbReference type="SUPFAM" id="SSF52467">
    <property type="entry name" value="DHS-like NAD/FAD-binding domain"/>
    <property type="match status" value="1"/>
</dbReference>
<comment type="caution">
    <text evidence="3">The sequence shown here is derived from an EMBL/GenBank/DDBJ whole genome shotgun (WGS) entry which is preliminary data.</text>
</comment>
<reference evidence="3 4" key="1">
    <citation type="journal article" date="2016" name="Environ. Microbiol.">
        <title>Genomic resolution of a cold subsurface aquifer community provides metabolic insights for novel microbes adapted to high CO concentrations.</title>
        <authorList>
            <person name="Probst A.J."/>
            <person name="Castelle C.J."/>
            <person name="Singh A."/>
            <person name="Brown C.T."/>
            <person name="Anantharaman K."/>
            <person name="Sharon I."/>
            <person name="Hug L.A."/>
            <person name="Burstein D."/>
            <person name="Emerson J.B."/>
            <person name="Thomas B.C."/>
            <person name="Banfield J.F."/>
        </authorList>
    </citation>
    <scope>NUCLEOTIDE SEQUENCE [LARGE SCALE GENOMIC DNA]</scope>
    <source>
        <strain evidence="3">CG1_02_31_12</strain>
    </source>
</reference>
<dbReference type="GO" id="GO:0034038">
    <property type="term" value="F:deoxyhypusine synthase activity"/>
    <property type="evidence" value="ECO:0007669"/>
    <property type="project" value="TreeGrafter"/>
</dbReference>
<evidence type="ECO:0000256" key="1">
    <source>
        <dbReference type="ARBA" id="ARBA00009892"/>
    </source>
</evidence>
<dbReference type="Gene3D" id="3.40.910.10">
    <property type="entry name" value="Deoxyhypusine synthase"/>
    <property type="match status" value="1"/>
</dbReference>
<name>A0A1J4V665_9BACT</name>
<keyword evidence="2" id="KW-0520">NAD</keyword>